<keyword evidence="4 9" id="KW-0479">Metal-binding</keyword>
<dbReference type="GO" id="GO:0042167">
    <property type="term" value="P:heme catabolic process"/>
    <property type="evidence" value="ECO:0007669"/>
    <property type="project" value="TreeGrafter"/>
</dbReference>
<dbReference type="EMBL" id="CP009220">
    <property type="protein sequence ID" value="ALC06401.1"/>
    <property type="molecule type" value="Genomic_DNA"/>
</dbReference>
<dbReference type="KEGG" id="cdx:CDES_10095"/>
<keyword evidence="5 11" id="KW-0560">Oxidoreductase</keyword>
<organism evidence="11 12">
    <name type="scientific">Corynebacterium deserti GIMN1.010</name>
    <dbReference type="NCBI Taxonomy" id="931089"/>
    <lineage>
        <taxon>Bacteria</taxon>
        <taxon>Bacillati</taxon>
        <taxon>Actinomycetota</taxon>
        <taxon>Actinomycetes</taxon>
        <taxon>Mycobacteriales</taxon>
        <taxon>Corynebacteriaceae</taxon>
        <taxon>Corynebacterium</taxon>
    </lineage>
</organism>
<dbReference type="AlphaFoldDB" id="A0A0M4CKD1"/>
<sequence>MTSTTLHNTSSLSEDLRTHTAQAHEEAEHSTFMNSLLKGELTADAFIRLQEQSWLFYTALEAAARACAADPRAVTLIDPRLERKQALENDLDALHGNPNWRNAVEATEATAVYIERLDEIGEAQDFPRLVAHHYVRYLGDLSGGQIIARMVNREYGVEDAALSFYRFDDLGKLKPYKDNYRDHLNALTLSEAERAALMAEASDAFRFNQQVFKSLD</sequence>
<evidence type="ECO:0000256" key="6">
    <source>
        <dbReference type="ARBA" id="ARBA00023004"/>
    </source>
</evidence>
<dbReference type="STRING" id="931089.CDES_10095"/>
<evidence type="ECO:0000256" key="5">
    <source>
        <dbReference type="ARBA" id="ARBA00023002"/>
    </source>
</evidence>
<dbReference type="RefSeq" id="WP_053545338.1">
    <property type="nucleotide sequence ID" value="NZ_CP009220.1"/>
</dbReference>
<dbReference type="PANTHER" id="PTHR10720:SF0">
    <property type="entry name" value="HEME OXYGENASE"/>
    <property type="match status" value="1"/>
</dbReference>
<comment type="catalytic activity">
    <reaction evidence="7">
        <text>heme b + 3 reduced [NADPH--hemoprotein reductase] + 3 O2 = biliverdin IXalpha + CO + Fe(2+) + 3 oxidized [NADPH--hemoprotein reductase] + 3 H2O + H(+)</text>
        <dbReference type="Rhea" id="RHEA:21764"/>
        <dbReference type="Rhea" id="RHEA-COMP:11964"/>
        <dbReference type="Rhea" id="RHEA-COMP:11965"/>
        <dbReference type="ChEBI" id="CHEBI:15377"/>
        <dbReference type="ChEBI" id="CHEBI:15378"/>
        <dbReference type="ChEBI" id="CHEBI:15379"/>
        <dbReference type="ChEBI" id="CHEBI:17245"/>
        <dbReference type="ChEBI" id="CHEBI:29033"/>
        <dbReference type="ChEBI" id="CHEBI:57618"/>
        <dbReference type="ChEBI" id="CHEBI:57991"/>
        <dbReference type="ChEBI" id="CHEBI:58210"/>
        <dbReference type="ChEBI" id="CHEBI:60344"/>
        <dbReference type="EC" id="1.14.14.18"/>
    </reaction>
</comment>
<dbReference type="Proteomes" id="UP000068067">
    <property type="component" value="Chromosome"/>
</dbReference>
<feature type="binding site" evidence="8">
    <location>
        <position position="134"/>
    </location>
    <ligand>
        <name>heme b</name>
        <dbReference type="ChEBI" id="CHEBI:60344"/>
    </ligand>
</feature>
<dbReference type="GO" id="GO:0006788">
    <property type="term" value="P:heme oxidation"/>
    <property type="evidence" value="ECO:0007669"/>
    <property type="project" value="InterPro"/>
</dbReference>
<evidence type="ECO:0000256" key="2">
    <source>
        <dbReference type="ARBA" id="ARBA00012360"/>
    </source>
</evidence>
<evidence type="ECO:0000313" key="12">
    <source>
        <dbReference type="Proteomes" id="UP000068067"/>
    </source>
</evidence>
<dbReference type="PIRSF" id="PIRSF000343">
    <property type="entry name" value="Haem_Oase"/>
    <property type="match status" value="1"/>
</dbReference>
<dbReference type="Pfam" id="PF01126">
    <property type="entry name" value="Heme_oxygenase"/>
    <property type="match status" value="1"/>
</dbReference>
<feature type="binding site" description="axial binding residue" evidence="9">
    <location>
        <position position="24"/>
    </location>
    <ligand>
        <name>heme b</name>
        <dbReference type="ChEBI" id="CHEBI:60344"/>
    </ligand>
    <ligandPart>
        <name>Fe</name>
        <dbReference type="ChEBI" id="CHEBI:18248"/>
    </ligandPart>
</feature>
<gene>
    <name evidence="11" type="primary">hmuO</name>
    <name evidence="11" type="ORF">CDES_10095</name>
</gene>
<dbReference type="PATRIC" id="fig|931089.4.peg.2045"/>
<dbReference type="PROSITE" id="PS00593">
    <property type="entry name" value="HEME_OXYGENASE"/>
    <property type="match status" value="1"/>
</dbReference>
<accession>A0A0M4CKD1</accession>
<dbReference type="GO" id="GO:0020037">
    <property type="term" value="F:heme binding"/>
    <property type="evidence" value="ECO:0007669"/>
    <property type="project" value="TreeGrafter"/>
</dbReference>
<evidence type="ECO:0000256" key="3">
    <source>
        <dbReference type="ARBA" id="ARBA00022617"/>
    </source>
</evidence>
<reference evidence="11 12" key="1">
    <citation type="submission" date="2014-08" db="EMBL/GenBank/DDBJ databases">
        <title>Complete genome sequence of Corynebacterium deserti GIMN1.010 (=DSM 45689), isolated from desert sand in western China.</title>
        <authorList>
            <person name="Ruckert C."/>
            <person name="Albersmeier A."/>
            <person name="Kalinowski J."/>
        </authorList>
    </citation>
    <scope>NUCLEOTIDE SEQUENCE [LARGE SCALE GENOMIC DNA]</scope>
    <source>
        <strain evidence="11 12">GIMN1.010</strain>
    </source>
</reference>
<dbReference type="InterPro" id="IPR016084">
    <property type="entry name" value="Haem_Oase-like_multi-hlx"/>
</dbReference>
<dbReference type="GO" id="GO:0006979">
    <property type="term" value="P:response to oxidative stress"/>
    <property type="evidence" value="ECO:0007669"/>
    <property type="project" value="TreeGrafter"/>
</dbReference>
<evidence type="ECO:0000256" key="1">
    <source>
        <dbReference type="ARBA" id="ARBA00006134"/>
    </source>
</evidence>
<feature type="compositionally biased region" description="Basic and acidic residues" evidence="10">
    <location>
        <begin position="14"/>
        <end position="27"/>
    </location>
</feature>
<evidence type="ECO:0000256" key="9">
    <source>
        <dbReference type="PIRSR" id="PIRSR000343-2"/>
    </source>
</evidence>
<dbReference type="CDD" id="cd19165">
    <property type="entry name" value="HemeO"/>
    <property type="match status" value="1"/>
</dbReference>
<keyword evidence="3 8" id="KW-0349">Heme</keyword>
<comment type="similarity">
    <text evidence="1">Belongs to the heme oxygenase family.</text>
</comment>
<evidence type="ECO:0000313" key="11">
    <source>
        <dbReference type="EMBL" id="ALC06401.1"/>
    </source>
</evidence>
<dbReference type="PRINTS" id="PR00088">
    <property type="entry name" value="HAEMOXYGNASE"/>
</dbReference>
<feature type="region of interest" description="Disordered" evidence="10">
    <location>
        <begin position="1"/>
        <end position="27"/>
    </location>
</feature>
<dbReference type="OrthoDB" id="5493802at2"/>
<evidence type="ECO:0000256" key="7">
    <source>
        <dbReference type="ARBA" id="ARBA00048328"/>
    </source>
</evidence>
<protein>
    <recommendedName>
        <fullName evidence="2">heme oxygenase (biliverdin-producing)</fullName>
        <ecNumber evidence="2">1.14.14.18</ecNumber>
    </recommendedName>
</protein>
<evidence type="ECO:0000256" key="4">
    <source>
        <dbReference type="ARBA" id="ARBA00022723"/>
    </source>
</evidence>
<feature type="binding site" evidence="8">
    <location>
        <position position="181"/>
    </location>
    <ligand>
        <name>heme b</name>
        <dbReference type="ChEBI" id="CHEBI:60344"/>
    </ligand>
</feature>
<dbReference type="GO" id="GO:0046872">
    <property type="term" value="F:metal ion binding"/>
    <property type="evidence" value="ECO:0007669"/>
    <property type="project" value="UniProtKB-KW"/>
</dbReference>
<evidence type="ECO:0000256" key="8">
    <source>
        <dbReference type="PIRSR" id="PIRSR000343-1"/>
    </source>
</evidence>
<proteinExistence type="inferred from homology"/>
<feature type="binding site" evidence="8">
    <location>
        <position position="17"/>
    </location>
    <ligand>
        <name>heme b</name>
        <dbReference type="ChEBI" id="CHEBI:60344"/>
    </ligand>
</feature>
<dbReference type="EC" id="1.14.14.18" evidence="2"/>
<dbReference type="InterPro" id="IPR002051">
    <property type="entry name" value="Haem_Oase"/>
</dbReference>
<dbReference type="Gene3D" id="1.20.910.10">
    <property type="entry name" value="Heme oxygenase-like"/>
    <property type="match status" value="1"/>
</dbReference>
<feature type="compositionally biased region" description="Low complexity" evidence="10">
    <location>
        <begin position="1"/>
        <end position="13"/>
    </location>
</feature>
<keyword evidence="6 9" id="KW-0408">Iron</keyword>
<dbReference type="PANTHER" id="PTHR10720">
    <property type="entry name" value="HEME OXYGENASE"/>
    <property type="match status" value="1"/>
</dbReference>
<evidence type="ECO:0000256" key="10">
    <source>
        <dbReference type="SAM" id="MobiDB-lite"/>
    </source>
</evidence>
<keyword evidence="12" id="KW-1185">Reference proteome</keyword>
<dbReference type="GO" id="GO:0004392">
    <property type="term" value="F:heme oxygenase (decyclizing) activity"/>
    <property type="evidence" value="ECO:0007669"/>
    <property type="project" value="UniProtKB-EC"/>
</dbReference>
<dbReference type="InterPro" id="IPR018207">
    <property type="entry name" value="Haem_oxygenase_CS"/>
</dbReference>
<name>A0A0M4CKD1_9CORY</name>
<dbReference type="InterPro" id="IPR016053">
    <property type="entry name" value="Haem_Oase-like"/>
</dbReference>
<dbReference type="SUPFAM" id="SSF48613">
    <property type="entry name" value="Heme oxygenase-like"/>
    <property type="match status" value="1"/>
</dbReference>